<feature type="domain" description="CSC1/OSCA1-like cytosolic" evidence="4">
    <location>
        <begin position="298"/>
        <end position="506"/>
    </location>
</feature>
<dbReference type="EMBL" id="FR824091">
    <property type="protein sequence ID" value="CCA18165.1"/>
    <property type="molecule type" value="Genomic_DNA"/>
</dbReference>
<feature type="domain" description="CSC1/OSCA1-like N-terminal transmembrane" evidence="3">
    <location>
        <begin position="186"/>
        <end position="278"/>
    </location>
</feature>
<keyword evidence="2" id="KW-0732">Signal</keyword>
<feature type="transmembrane region" description="Helical" evidence="1">
    <location>
        <begin position="564"/>
        <end position="590"/>
    </location>
</feature>
<reference evidence="5" key="2">
    <citation type="submission" date="2011-02" db="EMBL/GenBank/DDBJ databases">
        <authorList>
            <person name="MacLean D."/>
        </authorList>
    </citation>
    <scope>NUCLEOTIDE SEQUENCE</scope>
</reference>
<evidence type="ECO:0000259" key="4">
    <source>
        <dbReference type="Pfam" id="PF14703"/>
    </source>
</evidence>
<dbReference type="GO" id="GO:0005886">
    <property type="term" value="C:plasma membrane"/>
    <property type="evidence" value="ECO:0007669"/>
    <property type="project" value="TreeGrafter"/>
</dbReference>
<feature type="transmembrane region" description="Helical" evidence="1">
    <location>
        <begin position="611"/>
        <end position="631"/>
    </location>
</feature>
<feature type="transmembrane region" description="Helical" evidence="1">
    <location>
        <begin position="212"/>
        <end position="231"/>
    </location>
</feature>
<dbReference type="HOGENOM" id="CLU_414714_0_0_1"/>
<dbReference type="InterPro" id="IPR027815">
    <property type="entry name" value="CSC1/OSCA1-like_cyt"/>
</dbReference>
<evidence type="ECO:0000259" key="3">
    <source>
        <dbReference type="Pfam" id="PF13967"/>
    </source>
</evidence>
<feature type="transmembrane region" description="Helical" evidence="1">
    <location>
        <begin position="525"/>
        <end position="544"/>
    </location>
</feature>
<evidence type="ECO:0000313" key="5">
    <source>
        <dbReference type="EMBL" id="CCA18165.1"/>
    </source>
</evidence>
<feature type="transmembrane region" description="Helical" evidence="1">
    <location>
        <begin position="148"/>
        <end position="170"/>
    </location>
</feature>
<protein>
    <submittedName>
        <fullName evidence="5">Uncharacterized protein AlNc14C46G3718</fullName>
    </submittedName>
</protein>
<evidence type="ECO:0000256" key="2">
    <source>
        <dbReference type="SAM" id="SignalP"/>
    </source>
</evidence>
<reference evidence="5" key="1">
    <citation type="journal article" date="2011" name="PLoS Biol.">
        <title>Gene gain and loss during evolution of obligate parasitism in the white rust pathogen of Arabidopsis thaliana.</title>
        <authorList>
            <person name="Kemen E."/>
            <person name="Gardiner A."/>
            <person name="Schultz-Larsen T."/>
            <person name="Kemen A.C."/>
            <person name="Balmuth A.L."/>
            <person name="Robert-Seilaniantz A."/>
            <person name="Bailey K."/>
            <person name="Holub E."/>
            <person name="Studholme D.J."/>
            <person name="Maclean D."/>
            <person name="Jones J.D."/>
        </authorList>
    </citation>
    <scope>NUCLEOTIDE SEQUENCE</scope>
</reference>
<dbReference type="AlphaFoldDB" id="F0WAJ4"/>
<evidence type="ECO:0000256" key="1">
    <source>
        <dbReference type="SAM" id="Phobius"/>
    </source>
</evidence>
<dbReference type="InterPro" id="IPR032880">
    <property type="entry name" value="CSC1/OSCA1-like_N"/>
</dbReference>
<organism evidence="5">
    <name type="scientific">Albugo laibachii Nc14</name>
    <dbReference type="NCBI Taxonomy" id="890382"/>
    <lineage>
        <taxon>Eukaryota</taxon>
        <taxon>Sar</taxon>
        <taxon>Stramenopiles</taxon>
        <taxon>Oomycota</taxon>
        <taxon>Peronosporomycetes</taxon>
        <taxon>Albuginales</taxon>
        <taxon>Albuginaceae</taxon>
        <taxon>Albugo</taxon>
    </lineage>
</organism>
<dbReference type="InterPro" id="IPR045122">
    <property type="entry name" value="Csc1-like"/>
</dbReference>
<sequence>MRCGWSVWGVLCLWTFISAEKRVLVSKGITTIFRNESIQRQVECEMEANTSFFIILTLWNGSNALTLESHIKVEPEKLEFPASLTSQRVMQSFRIFGYQQGRYRLSYTLTQNTAKYSLSASDSVILVTNREETWDGIAYQFSLNVACFILGSLFLIACHFSPFAGYRAVIRARWIHRLIKFWQLECDGSFVCKECGIPAALLNRFHLDAGRLCIALSVCSLVVMVPVNYFSGSAQEAFSHVIFQQTTWSNVPLRSNWFWCHVGYSYLLTAFVLVFLARQRSIMEALETQTKGVLGDKSVLIRSGLPSTTDALHLTRFLRNHFQEHRIREVKIVHDLHNVHSVLAHRRRQMERSRRLEGLHAKYQSGDLSWNLVLCPGPMSFPSISEIIWPYTKCLPCANALQKRRPDSFKSEKYCERLQMEMKELEKELEIFPEDVLYRYGECSGAAFIVFDSKITRNRFLRLTQSPFSCPNWIAKRSFASLENKELLSQLCVTIAPEPHDVLWPNLSHRPNIFKSFVDSFLRQIAMFLILLVFSTPTNVLVYLRVDANSQIYSKLYAQQSQILAFAATYLPSLFLILVNWLLLTILYYLSMTQVDCSESRRIQSLIVKGFVYLSSILLPYIGVPAAFVALNGLQHREESKSYLESFLFKVSGTLFITYLCQ</sequence>
<dbReference type="Pfam" id="PF14703">
    <property type="entry name" value="PHM7_cyt"/>
    <property type="match status" value="1"/>
</dbReference>
<keyword evidence="1" id="KW-0812">Transmembrane</keyword>
<dbReference type="PANTHER" id="PTHR13018:SF5">
    <property type="entry name" value="RE44586P"/>
    <property type="match status" value="1"/>
</dbReference>
<proteinExistence type="predicted"/>
<accession>F0WAJ4</accession>
<gene>
    <name evidence="5" type="primary">AlNc14C46G3718</name>
    <name evidence="5" type="ORF">ALNC14_043080</name>
</gene>
<feature type="transmembrane region" description="Helical" evidence="1">
    <location>
        <begin position="256"/>
        <end position="277"/>
    </location>
</feature>
<feature type="signal peptide" evidence="2">
    <location>
        <begin position="1"/>
        <end position="19"/>
    </location>
</feature>
<feature type="chain" id="PRO_5003263366" evidence="2">
    <location>
        <begin position="20"/>
        <end position="662"/>
    </location>
</feature>
<dbReference type="PANTHER" id="PTHR13018">
    <property type="entry name" value="PROBABLE MEMBRANE PROTEIN DUF221-RELATED"/>
    <property type="match status" value="1"/>
</dbReference>
<name>F0WAJ4_9STRA</name>
<dbReference type="Pfam" id="PF13967">
    <property type="entry name" value="RSN1_TM"/>
    <property type="match status" value="1"/>
</dbReference>
<keyword evidence="1" id="KW-0472">Membrane</keyword>
<keyword evidence="1" id="KW-1133">Transmembrane helix</keyword>
<dbReference type="GO" id="GO:0005227">
    <property type="term" value="F:calcium-activated cation channel activity"/>
    <property type="evidence" value="ECO:0007669"/>
    <property type="project" value="InterPro"/>
</dbReference>